<feature type="transmembrane region" description="Helical" evidence="1">
    <location>
        <begin position="897"/>
        <end position="918"/>
    </location>
</feature>
<keyword evidence="1" id="KW-0812">Transmembrane</keyword>
<dbReference type="Pfam" id="PF08309">
    <property type="entry name" value="LVIVD"/>
    <property type="match status" value="8"/>
</dbReference>
<evidence type="ECO:0008006" key="3">
    <source>
        <dbReference type="Google" id="ProtNLM"/>
    </source>
</evidence>
<dbReference type="Gene3D" id="2.60.40.10">
    <property type="entry name" value="Immunoglobulins"/>
    <property type="match status" value="1"/>
</dbReference>
<gene>
    <name evidence="2" type="ORF">K9W45_04650</name>
</gene>
<accession>A0A9Y1FM73</accession>
<dbReference type="EMBL" id="CP084166">
    <property type="protein sequence ID" value="UJG41756.1"/>
    <property type="molecule type" value="Genomic_DNA"/>
</dbReference>
<protein>
    <recommendedName>
        <fullName evidence="3">LVIVD repeat protein</fullName>
    </recommendedName>
</protein>
<evidence type="ECO:0000313" key="2">
    <source>
        <dbReference type="EMBL" id="UJG41756.1"/>
    </source>
</evidence>
<dbReference type="InterPro" id="IPR013211">
    <property type="entry name" value="LVIVD"/>
</dbReference>
<dbReference type="InterPro" id="IPR013783">
    <property type="entry name" value="Ig-like_fold"/>
</dbReference>
<dbReference type="InterPro" id="IPR036322">
    <property type="entry name" value="WD40_repeat_dom_sf"/>
</dbReference>
<reference evidence="2" key="1">
    <citation type="journal article" date="2022" name="Nat. Microbiol.">
        <title>Unique mobile elements and scalable gene flow at the prokaryote-eukaryote boundary revealed by circularized Asgard archaea genomes.</title>
        <authorList>
            <person name="Wu F."/>
            <person name="Speth D.R."/>
            <person name="Philosof A."/>
            <person name="Cremiere A."/>
            <person name="Narayanan A."/>
            <person name="Barco R.A."/>
            <person name="Connon S.A."/>
            <person name="Amend J.P."/>
            <person name="Antoshechkin I.A."/>
            <person name="Orphan V.J."/>
        </authorList>
    </citation>
    <scope>NUCLEOTIDE SEQUENCE</scope>
    <source>
        <strain evidence="2">PM71</strain>
    </source>
</reference>
<keyword evidence="1" id="KW-0472">Membrane</keyword>
<proteinExistence type="predicted"/>
<dbReference type="Proteomes" id="UP001201020">
    <property type="component" value="Chromosome"/>
</dbReference>
<dbReference type="SUPFAM" id="SSF50978">
    <property type="entry name" value="WD40 repeat-like"/>
    <property type="match status" value="1"/>
</dbReference>
<evidence type="ECO:0000256" key="1">
    <source>
        <dbReference type="SAM" id="Phobius"/>
    </source>
</evidence>
<name>A0A9Y1FM73_9ARCH</name>
<organism evidence="2">
    <name type="scientific">Candidatus Heimdallarchaeum aukensis</name>
    <dbReference type="NCBI Taxonomy" id="2876573"/>
    <lineage>
        <taxon>Archaea</taxon>
        <taxon>Promethearchaeati</taxon>
        <taxon>Candidatus Heimdallarchaeota</taxon>
        <taxon>Candidatus Heimdallarchaeia (ex Rinke et al. 2021) (nom. nud.)</taxon>
        <taxon>Candidatus Heimdallarchaeales</taxon>
        <taxon>Candidatus Heimdallarchaeaceae</taxon>
        <taxon>Candidatus Heimdallarchaeum</taxon>
    </lineage>
</organism>
<dbReference type="SUPFAM" id="SSF101908">
    <property type="entry name" value="Putative isomerase YbhE"/>
    <property type="match status" value="1"/>
</dbReference>
<dbReference type="AlphaFoldDB" id="A0A9Y1FM73"/>
<dbReference type="SUPFAM" id="SSF69322">
    <property type="entry name" value="Tricorn protease domain 2"/>
    <property type="match status" value="1"/>
</dbReference>
<keyword evidence="1" id="KW-1133">Transmembrane helix</keyword>
<sequence length="923" mass="103065">MKTIKKNQIYKLIALSFIFVIGSNLNNNLLDETSKLVKLTDGASMEQDKTTIKLQDIEKQKNAPKRELNHLSTYYKGTTISIEQYGNYIYAANDARGLTIFNIENEIHPTISNELDFDGRVLDVKIDYPYAYLVVDGKGLIVLDMSTDLANPQLIASESSLQRPTSIYLNDSYAYITDVNKGLCVYDISDPQYPEFLAMTSNFEFPQSITGEGSTIFAADQNLGVKIFDVSNPSSPALLATYNCYACDVIADNDIVYIADRQDHLIILDCTNPSNPVKIGEYSEPYAGMTGLYLENQILYVTCTYMDMRLFNVSVLSNPTLISSCNVKYNRINDLIVYNQQFAYIAGGGGGLITVNVTDIYNPELLDITTQWGWITDISTYKSNVVVANGEGDITFIDVINPSSPKIISQYLTNEGMYREIFALEVEDDRAYIAKSWDGIDILNITDPLSPNKIGQFVGTHKRIKDIVVENGIGFLVSDEDGKLLIVNMTEPTTPYEISSISVSSAILTDIDKYGDIVVLGSRYYDYNELVFVNVSDLYNPQVLSYFSDNENTLNFKIVGNYLYLACGSSFKVFDISNITSIMKLKEFTDYYPSNFYYKNGLLYVTSFRYGLEVFNVTVDPSNLEKIASSNSLGWEYGGYAQCDTIFVNNSMVYVGSKTFGLSIFELLPDSTPPELVEITHSPADPFEGQNVTILAYLEDASGIASVTLYYRVDGSAWNEAQMEVDSQIQNKFTKNIGSFLANEKIDYYITCADNSENSNTITYDNDGLYYSFTVLEPDTQKPTIQNVFHSPSNPTSQDYVKISAEVTDNVGIASVTLYIRINGGAWDAKSMSSSDGYLYTKTLSPLDAGDYVEYYIKAVDIAANPNEAIADNNGNYYSFEVVESQDENTTSNDNTMILSFHPLITITILSFFSLAVLKRKKN</sequence>